<evidence type="ECO:0000256" key="1">
    <source>
        <dbReference type="ARBA" id="ARBA00004173"/>
    </source>
</evidence>
<keyword evidence="3" id="KW-0809">Transit peptide</keyword>
<reference evidence="8" key="1">
    <citation type="submission" date="2022-08" db="UniProtKB">
        <authorList>
            <consortium name="EnsemblMetazoa"/>
        </authorList>
    </citation>
    <scope>IDENTIFICATION</scope>
    <source>
        <strain evidence="8">EBRO</strain>
    </source>
</reference>
<dbReference type="Pfam" id="PF05347">
    <property type="entry name" value="Complex1_LYR"/>
    <property type="match status" value="1"/>
</dbReference>
<proteinExistence type="inferred from homology"/>
<dbReference type="AlphaFoldDB" id="A0A182J6B3"/>
<sequence length="130" mass="14920">MLHESARRKDATGSSEDFSLVGPIPPLTIQLSGVDRQEAGWESNFPRFMLRQEVLKLYRTIFRTIRQVPDASSRQELREWARSDFRNNMNQKDELAIKMLLQHGNRNLKQLQTSLELSGTGTSTETNGRS</sequence>
<evidence type="ECO:0000259" key="7">
    <source>
        <dbReference type="Pfam" id="PF05347"/>
    </source>
</evidence>
<comment type="similarity">
    <text evidence="2">Belongs to the complex I LYR family.</text>
</comment>
<name>A0A182J6B3_ANOAO</name>
<dbReference type="EnsemblMetazoa" id="AATE012186-RA">
    <property type="protein sequence ID" value="AATE012186-PA.1"/>
    <property type="gene ID" value="AATE012186"/>
</dbReference>
<comment type="function">
    <text evidence="6">Involved in efficient integration of the N-module into mitochondrial respiratory chain complex I.</text>
</comment>
<keyword evidence="4" id="KW-0496">Mitochondrion</keyword>
<evidence type="ECO:0000256" key="6">
    <source>
        <dbReference type="ARBA" id="ARBA00044735"/>
    </source>
</evidence>
<dbReference type="VEuPathDB" id="VectorBase:AATE012186"/>
<dbReference type="PANTHER" id="PTHR13675:SF0">
    <property type="entry name" value="LYR MOTIF-CONTAINING PROTEIN 2"/>
    <property type="match status" value="1"/>
</dbReference>
<organism evidence="8">
    <name type="scientific">Anopheles atroparvus</name>
    <name type="common">European mosquito</name>
    <dbReference type="NCBI Taxonomy" id="41427"/>
    <lineage>
        <taxon>Eukaryota</taxon>
        <taxon>Metazoa</taxon>
        <taxon>Ecdysozoa</taxon>
        <taxon>Arthropoda</taxon>
        <taxon>Hexapoda</taxon>
        <taxon>Insecta</taxon>
        <taxon>Pterygota</taxon>
        <taxon>Neoptera</taxon>
        <taxon>Endopterygota</taxon>
        <taxon>Diptera</taxon>
        <taxon>Nematocera</taxon>
        <taxon>Culicoidea</taxon>
        <taxon>Culicidae</taxon>
        <taxon>Anophelinae</taxon>
        <taxon>Anopheles</taxon>
    </lineage>
</organism>
<accession>A0A182J6B3</accession>
<dbReference type="InterPro" id="IPR008011">
    <property type="entry name" value="Complex1_LYR_dom"/>
</dbReference>
<protein>
    <recommendedName>
        <fullName evidence="5">LYR motif-containing protein 2</fullName>
    </recommendedName>
</protein>
<dbReference type="PANTHER" id="PTHR13675">
    <property type="entry name" value="LYR MOTIF-CONTAINING PROTEIN 2"/>
    <property type="match status" value="1"/>
</dbReference>
<evidence type="ECO:0000256" key="2">
    <source>
        <dbReference type="ARBA" id="ARBA00009508"/>
    </source>
</evidence>
<feature type="domain" description="Complex 1 LYR protein" evidence="7">
    <location>
        <begin position="52"/>
        <end position="110"/>
    </location>
</feature>
<evidence type="ECO:0000256" key="4">
    <source>
        <dbReference type="ARBA" id="ARBA00023128"/>
    </source>
</evidence>
<dbReference type="GO" id="GO:0005739">
    <property type="term" value="C:mitochondrion"/>
    <property type="evidence" value="ECO:0007669"/>
    <property type="project" value="UniProtKB-SubCell"/>
</dbReference>
<evidence type="ECO:0000256" key="5">
    <source>
        <dbReference type="ARBA" id="ARBA00026235"/>
    </source>
</evidence>
<evidence type="ECO:0000313" key="8">
    <source>
        <dbReference type="EnsemblMetazoa" id="AATE012186-PA.1"/>
    </source>
</evidence>
<dbReference type="InterPro" id="IPR045293">
    <property type="entry name" value="Complex1_LYR_LYRM2"/>
</dbReference>
<evidence type="ECO:0000256" key="3">
    <source>
        <dbReference type="ARBA" id="ARBA00022946"/>
    </source>
</evidence>
<dbReference type="CDD" id="cd20262">
    <property type="entry name" value="Complex1_LYR_LYRM2"/>
    <property type="match status" value="1"/>
</dbReference>
<comment type="subcellular location">
    <subcellularLocation>
        <location evidence="1">Mitochondrion</location>
    </subcellularLocation>
</comment>